<dbReference type="InterPro" id="IPR006311">
    <property type="entry name" value="TAT_signal"/>
</dbReference>
<evidence type="ECO:0000313" key="2">
    <source>
        <dbReference type="EMBL" id="EAU40775.1"/>
    </source>
</evidence>
<dbReference type="AlphaFoldDB" id="Q0G164"/>
<dbReference type="Gene3D" id="3.30.365.10">
    <property type="entry name" value="Aldehyde oxidase/xanthine dehydrogenase, molybdopterin binding domain"/>
    <property type="match status" value="4"/>
</dbReference>
<dbReference type="InterPro" id="IPR008274">
    <property type="entry name" value="AldOxase/xan_DH_MoCoBD1"/>
</dbReference>
<dbReference type="Pfam" id="PF20256">
    <property type="entry name" value="MoCoBD_2"/>
    <property type="match status" value="2"/>
</dbReference>
<gene>
    <name evidence="2" type="ORF">FP2506_17844</name>
</gene>
<dbReference type="PANTHER" id="PTHR47495">
    <property type="entry name" value="ALDEHYDE DEHYDROGENASE"/>
    <property type="match status" value="1"/>
</dbReference>
<accession>Q0G164</accession>
<evidence type="ECO:0000313" key="3">
    <source>
        <dbReference type="Proteomes" id="UP000004310"/>
    </source>
</evidence>
<dbReference type="Proteomes" id="UP000004310">
    <property type="component" value="Unassembled WGS sequence"/>
</dbReference>
<dbReference type="InterPro" id="IPR012368">
    <property type="entry name" value="OxRdtase_Mopterin-bd_su_IorB"/>
</dbReference>
<dbReference type="PIRSF" id="PIRSF036389">
    <property type="entry name" value="IOR_B"/>
    <property type="match status" value="1"/>
</dbReference>
<dbReference type="SMART" id="SM01008">
    <property type="entry name" value="Ald_Xan_dh_C"/>
    <property type="match status" value="1"/>
</dbReference>
<dbReference type="Gene3D" id="3.90.1170.50">
    <property type="entry name" value="Aldehyde oxidase/xanthine dehydrogenase, a/b hammerhead"/>
    <property type="match status" value="1"/>
</dbReference>
<dbReference type="InterPro" id="IPR037165">
    <property type="entry name" value="AldOxase/xan_DH_Mopterin-bd_sf"/>
</dbReference>
<reference evidence="2 3" key="1">
    <citation type="journal article" date="2010" name="J. Bacteriol.">
        <title>Genome sequence of Fulvimarina pelagi HTCC2506T, a Mn(II)-oxidizing alphaproteobacterium possessing an aerobic anoxygenic photosynthetic gene cluster and Xanthorhodopsin.</title>
        <authorList>
            <person name="Kang I."/>
            <person name="Oh H.M."/>
            <person name="Lim S.I."/>
            <person name="Ferriera S."/>
            <person name="Giovannoni S.J."/>
            <person name="Cho J.C."/>
        </authorList>
    </citation>
    <scope>NUCLEOTIDE SEQUENCE [LARGE SCALE GENOMIC DNA]</scope>
    <source>
        <strain evidence="2 3">HTCC2506</strain>
    </source>
</reference>
<name>Q0G164_9HYPH</name>
<keyword evidence="3" id="KW-1185">Reference proteome</keyword>
<evidence type="ECO:0000259" key="1">
    <source>
        <dbReference type="SMART" id="SM01008"/>
    </source>
</evidence>
<dbReference type="PANTHER" id="PTHR47495:SF2">
    <property type="entry name" value="ALDEHYDE DEHYDROGENASE"/>
    <property type="match status" value="1"/>
</dbReference>
<dbReference type="EMBL" id="AATP01000005">
    <property type="protein sequence ID" value="EAU40775.1"/>
    <property type="molecule type" value="Genomic_DNA"/>
</dbReference>
<dbReference type="SUPFAM" id="SSF56003">
    <property type="entry name" value="Molybdenum cofactor-binding domain"/>
    <property type="match status" value="2"/>
</dbReference>
<proteinExistence type="predicted"/>
<comment type="caution">
    <text evidence="2">The sequence shown here is derived from an EMBL/GenBank/DDBJ whole genome shotgun (WGS) entry which is preliminary data.</text>
</comment>
<dbReference type="InterPro" id="IPR000674">
    <property type="entry name" value="Ald_Oxase/Xan_DH_a/b"/>
</dbReference>
<sequence length="728" mass="77682">MGIHDPRTAGGLRPTRRAFLTGAGLVIGMTLAPRAFAQDHETIQADVQNEAAKAFNAFVRVAPDSTVTVLSKHIEFGQGPYTGLATLVAEELDADWSQIRVEAAPADDETYKNLAFGLQGTGGSTAIANAYEQMRTAGATARAMLVAAAADEWGVPAEEIVVSKGTISHKASGKSSDFGSLADKAAEMDAPSEPTLKNADAFVLIGTDRPKVDTPSKTDGSAIFTFDIAFDDMLIAVVKHPDHFGAKVASFDDTKAREVPGVVDVKQVPQGVAVFADTTFAALKGRAALEVQWDLTEAESRSSESIFQDYIAQIGGENELEAANSGDVAANLDQEGFTTLESTMRFPFLAHAPMEPLDAVLIRREDGSIDCYNGAQFPGQDKAAIAEVCEVDAENVRVNTQLAGGSFGRRAQFGSPYMREAAAVFKASGMNRPVKHIWTREDDIRGGFYRPIYVHKLRGSVDGDGNIVAWDQAIVGQSIMNKSEIDETSVEGASDSPYQIPNRRVMSINTGLPVPILWWRSVGHTHTAFAVETFLDQLLEEGGKDPVEGRLALLPKGSRERGVLSRVAEMAGFANGSPPEGRAWGVAVHKSFSTYVAEIAEVSIAEDGGPKVHKVWCAVDCGVAVNPNIIRAQMEGGIGYGLGAVLYDEITLGEGGRIVQSNFNDYRSLRISEMPEVEVEIIESSQPPTGVGEPGVPPIGPAVANAWRRLTGKRVESLPIVPSQTAGA</sequence>
<feature type="domain" description="Aldehyde oxidase/xanthine dehydrogenase a/b hammerhead" evidence="1">
    <location>
        <begin position="219"/>
        <end position="297"/>
    </location>
</feature>
<dbReference type="GO" id="GO:0016491">
    <property type="term" value="F:oxidoreductase activity"/>
    <property type="evidence" value="ECO:0007669"/>
    <property type="project" value="InterPro"/>
</dbReference>
<dbReference type="RefSeq" id="WP_007068683.1">
    <property type="nucleotide sequence ID" value="NZ_DS022272.1"/>
</dbReference>
<protein>
    <submittedName>
        <fullName evidence="2">Probable oxidoreductase</fullName>
    </submittedName>
</protein>
<dbReference type="HOGENOM" id="CLU_013917_0_0_5"/>
<dbReference type="InterPro" id="IPR052516">
    <property type="entry name" value="N-heterocyclic_Hydroxylase"/>
</dbReference>
<dbReference type="STRING" id="217511.GCA_001463845_01858"/>
<dbReference type="PROSITE" id="PS51318">
    <property type="entry name" value="TAT"/>
    <property type="match status" value="1"/>
</dbReference>
<organism evidence="2 3">
    <name type="scientific">Fulvimarina pelagi HTCC2506</name>
    <dbReference type="NCBI Taxonomy" id="314231"/>
    <lineage>
        <taxon>Bacteria</taxon>
        <taxon>Pseudomonadati</taxon>
        <taxon>Pseudomonadota</taxon>
        <taxon>Alphaproteobacteria</taxon>
        <taxon>Hyphomicrobiales</taxon>
        <taxon>Aurantimonadaceae</taxon>
        <taxon>Fulvimarina</taxon>
    </lineage>
</organism>
<dbReference type="eggNOG" id="COG1529">
    <property type="taxonomic scope" value="Bacteria"/>
</dbReference>
<dbReference type="Pfam" id="PF02738">
    <property type="entry name" value="MoCoBD_1"/>
    <property type="match status" value="1"/>
</dbReference>
<dbReference type="InterPro" id="IPR046867">
    <property type="entry name" value="AldOxase/xan_DH_MoCoBD2"/>
</dbReference>